<accession>A0A8W8JZL5</accession>
<keyword evidence="7" id="KW-1133">Transmembrane helix</keyword>
<feature type="domain" description="Fibronectin type-III" evidence="9">
    <location>
        <begin position="24"/>
        <end position="119"/>
    </location>
</feature>
<dbReference type="SMART" id="SM00060">
    <property type="entry name" value="FN3"/>
    <property type="match status" value="2"/>
</dbReference>
<dbReference type="PROSITE" id="PS50853">
    <property type="entry name" value="FN3"/>
    <property type="match status" value="2"/>
</dbReference>
<feature type="transmembrane region" description="Helical" evidence="7">
    <location>
        <begin position="249"/>
        <end position="270"/>
    </location>
</feature>
<evidence type="ECO:0000256" key="4">
    <source>
        <dbReference type="ARBA" id="ARBA00023170"/>
    </source>
</evidence>
<dbReference type="AlphaFoldDB" id="A0A8W8JZL5"/>
<dbReference type="Pfam" id="PF00041">
    <property type="entry name" value="fn3"/>
    <property type="match status" value="2"/>
</dbReference>
<feature type="region of interest" description="Disordered" evidence="6">
    <location>
        <begin position="336"/>
        <end position="502"/>
    </location>
</feature>
<evidence type="ECO:0000256" key="8">
    <source>
        <dbReference type="SAM" id="SignalP"/>
    </source>
</evidence>
<dbReference type="CDD" id="cd00063">
    <property type="entry name" value="FN3"/>
    <property type="match status" value="2"/>
</dbReference>
<dbReference type="SUPFAM" id="SSF49265">
    <property type="entry name" value="Fibronectin type III"/>
    <property type="match status" value="1"/>
</dbReference>
<dbReference type="InterPro" id="IPR036116">
    <property type="entry name" value="FN3_sf"/>
</dbReference>
<name>A0A8W8JZL5_MAGGI</name>
<feature type="compositionally biased region" description="Acidic residues" evidence="6">
    <location>
        <begin position="449"/>
        <end position="467"/>
    </location>
</feature>
<sequence>MIPRIRIVFLVALAVLSLTGALYEPTNLSCASLNSTTLMFSWTLPASGIFTVNGYHLNLQRTDNIRVENIPHVDTGSVYVENYTYYKIGKYAEYTLTMHSYTASGNDTDVSVTCRTDEDAPDGGPPSVNSTGISYTEISVIWTEPPRYHHNGILLGYKLVYHAYLSQFPQEVVLSNTTFAYTITGLEYDTWYVISVLPYTTVGDGPRTSYPEKTLGPTTKAPEEVTKYYCYEAIPGTLVFSWESMPCTIYVGVIGALFLFLLMALVACCCKGSKKIKEKHTSNVQMMPPVIHLKEKVKVIQAMNKFKKNRKGGENGTNDNRDMDYNGNSFGRGVSNSFTNNFGDGNPKVRPGRGGNDYDVGEDDGRGKRKGLWGMGLNNLLGKGREGSKDKLVDDRQDPYGDPECSRWNSGRSKQRGDPFDIRAGKNAATASALRARGKKNNTVSPLNFDDEGYYDDDGDEYGDDSGDLTARDIRLFSKQPSKNSNPDIARRGSKKGNTTVPVLDKRFNRDISGVDLYLEDNDDNYDDEYFEHPPPAPRFHLGDDASVDLPFGGEGVGLKGGIPLGADGDDAAFF</sequence>
<reference evidence="10" key="1">
    <citation type="submission" date="2022-08" db="UniProtKB">
        <authorList>
            <consortium name="EnsemblMetazoa"/>
        </authorList>
    </citation>
    <scope>IDENTIFICATION</scope>
    <source>
        <strain evidence="10">05x7-T-G4-1.051#20</strain>
    </source>
</reference>
<evidence type="ECO:0000313" key="11">
    <source>
        <dbReference type="Proteomes" id="UP000005408"/>
    </source>
</evidence>
<keyword evidence="3" id="KW-1015">Disulfide bond</keyword>
<keyword evidence="4" id="KW-0675">Receptor</keyword>
<dbReference type="GO" id="GO:0043235">
    <property type="term" value="C:receptor complex"/>
    <property type="evidence" value="ECO:0007669"/>
    <property type="project" value="TreeGrafter"/>
</dbReference>
<keyword evidence="7" id="KW-0472">Membrane</keyword>
<dbReference type="OrthoDB" id="6146089at2759"/>
<protein>
    <recommendedName>
        <fullName evidence="9">Fibronectin type-III domain-containing protein</fullName>
    </recommendedName>
</protein>
<keyword evidence="2" id="KW-0677">Repeat</keyword>
<dbReference type="GO" id="GO:0009897">
    <property type="term" value="C:external side of plasma membrane"/>
    <property type="evidence" value="ECO:0007669"/>
    <property type="project" value="TreeGrafter"/>
</dbReference>
<keyword evidence="1 8" id="KW-0732">Signal</keyword>
<evidence type="ECO:0000259" key="9">
    <source>
        <dbReference type="PROSITE" id="PS50853"/>
    </source>
</evidence>
<keyword evidence="7" id="KW-0812">Transmembrane</keyword>
<dbReference type="GO" id="GO:0004896">
    <property type="term" value="F:cytokine receptor activity"/>
    <property type="evidence" value="ECO:0007669"/>
    <property type="project" value="TreeGrafter"/>
</dbReference>
<evidence type="ECO:0000256" key="2">
    <source>
        <dbReference type="ARBA" id="ARBA00022737"/>
    </source>
</evidence>
<evidence type="ECO:0000256" key="1">
    <source>
        <dbReference type="ARBA" id="ARBA00022729"/>
    </source>
</evidence>
<dbReference type="InterPro" id="IPR050379">
    <property type="entry name" value="Type-I_Cytokine_Rcpt"/>
</dbReference>
<dbReference type="OMA" id="VENYTYY"/>
<evidence type="ECO:0000256" key="6">
    <source>
        <dbReference type="SAM" id="MobiDB-lite"/>
    </source>
</evidence>
<proteinExistence type="predicted"/>
<dbReference type="InterPro" id="IPR013783">
    <property type="entry name" value="Ig-like_fold"/>
</dbReference>
<keyword evidence="5" id="KW-0325">Glycoprotein</keyword>
<evidence type="ECO:0000256" key="7">
    <source>
        <dbReference type="SAM" id="Phobius"/>
    </source>
</evidence>
<dbReference type="InterPro" id="IPR003961">
    <property type="entry name" value="FN3_dom"/>
</dbReference>
<evidence type="ECO:0000256" key="5">
    <source>
        <dbReference type="ARBA" id="ARBA00023180"/>
    </source>
</evidence>
<feature type="compositionally biased region" description="Basic and acidic residues" evidence="6">
    <location>
        <begin position="383"/>
        <end position="399"/>
    </location>
</feature>
<feature type="compositionally biased region" description="Basic and acidic residues" evidence="6">
    <location>
        <begin position="415"/>
        <end position="424"/>
    </location>
</feature>
<feature type="chain" id="PRO_5036446913" description="Fibronectin type-III domain-containing protein" evidence="8">
    <location>
        <begin position="22"/>
        <end position="575"/>
    </location>
</feature>
<feature type="domain" description="Fibronectin type-III" evidence="9">
    <location>
        <begin position="124"/>
        <end position="218"/>
    </location>
</feature>
<dbReference type="PANTHER" id="PTHR23036:SF151">
    <property type="entry name" value="FIBRONECTIN TYPE-III DOMAIN-CONTAINING PROTEIN"/>
    <property type="match status" value="1"/>
</dbReference>
<organism evidence="10 11">
    <name type="scientific">Magallana gigas</name>
    <name type="common">Pacific oyster</name>
    <name type="synonym">Crassostrea gigas</name>
    <dbReference type="NCBI Taxonomy" id="29159"/>
    <lineage>
        <taxon>Eukaryota</taxon>
        <taxon>Metazoa</taxon>
        <taxon>Spiralia</taxon>
        <taxon>Lophotrochozoa</taxon>
        <taxon>Mollusca</taxon>
        <taxon>Bivalvia</taxon>
        <taxon>Autobranchia</taxon>
        <taxon>Pteriomorphia</taxon>
        <taxon>Ostreida</taxon>
        <taxon>Ostreoidea</taxon>
        <taxon>Ostreidae</taxon>
        <taxon>Magallana</taxon>
    </lineage>
</organism>
<dbReference type="PANTHER" id="PTHR23036">
    <property type="entry name" value="CYTOKINE RECEPTOR"/>
    <property type="match status" value="1"/>
</dbReference>
<feature type="signal peptide" evidence="8">
    <location>
        <begin position="1"/>
        <end position="21"/>
    </location>
</feature>
<keyword evidence="11" id="KW-1185">Reference proteome</keyword>
<dbReference type="EnsemblMetazoa" id="G21771.1">
    <property type="protein sequence ID" value="G21771.1:cds"/>
    <property type="gene ID" value="G21771"/>
</dbReference>
<dbReference type="GO" id="GO:0019955">
    <property type="term" value="F:cytokine binding"/>
    <property type="evidence" value="ECO:0007669"/>
    <property type="project" value="TreeGrafter"/>
</dbReference>
<dbReference type="Proteomes" id="UP000005408">
    <property type="component" value="Unassembled WGS sequence"/>
</dbReference>
<evidence type="ECO:0000256" key="3">
    <source>
        <dbReference type="ARBA" id="ARBA00023157"/>
    </source>
</evidence>
<dbReference type="Gene3D" id="2.60.40.10">
    <property type="entry name" value="Immunoglobulins"/>
    <property type="match status" value="2"/>
</dbReference>
<evidence type="ECO:0000313" key="10">
    <source>
        <dbReference type="EnsemblMetazoa" id="G21771.1:cds"/>
    </source>
</evidence>